<evidence type="ECO:0000256" key="4">
    <source>
        <dbReference type="ARBA" id="ARBA00022692"/>
    </source>
</evidence>
<feature type="transmembrane region" description="Helical" evidence="8">
    <location>
        <begin position="339"/>
        <end position="360"/>
    </location>
</feature>
<keyword evidence="2" id="KW-0813">Transport</keyword>
<feature type="transmembrane region" description="Helical" evidence="8">
    <location>
        <begin position="147"/>
        <end position="166"/>
    </location>
</feature>
<evidence type="ECO:0000259" key="9">
    <source>
        <dbReference type="PROSITE" id="PS50850"/>
    </source>
</evidence>
<comment type="caution">
    <text evidence="10">The sequence shown here is derived from an EMBL/GenBank/DDBJ whole genome shotgun (WGS) entry which is preliminary data.</text>
</comment>
<dbReference type="InterPro" id="IPR036259">
    <property type="entry name" value="MFS_trans_sf"/>
</dbReference>
<feature type="transmembrane region" description="Helical" evidence="8">
    <location>
        <begin position="309"/>
        <end position="327"/>
    </location>
</feature>
<dbReference type="GO" id="GO:0022857">
    <property type="term" value="F:transmembrane transporter activity"/>
    <property type="evidence" value="ECO:0007669"/>
    <property type="project" value="InterPro"/>
</dbReference>
<dbReference type="Gene3D" id="1.20.1720.10">
    <property type="entry name" value="Multidrug resistance protein D"/>
    <property type="match status" value="1"/>
</dbReference>
<feature type="transmembrane region" description="Helical" evidence="8">
    <location>
        <begin position="237"/>
        <end position="254"/>
    </location>
</feature>
<evidence type="ECO:0000256" key="2">
    <source>
        <dbReference type="ARBA" id="ARBA00022448"/>
    </source>
</evidence>
<feature type="region of interest" description="Disordered" evidence="7">
    <location>
        <begin position="470"/>
        <end position="491"/>
    </location>
</feature>
<proteinExistence type="predicted"/>
<dbReference type="SUPFAM" id="SSF103473">
    <property type="entry name" value="MFS general substrate transporter"/>
    <property type="match status" value="1"/>
</dbReference>
<dbReference type="InterPro" id="IPR020846">
    <property type="entry name" value="MFS_dom"/>
</dbReference>
<feature type="transmembrane region" description="Helical" evidence="8">
    <location>
        <begin position="57"/>
        <end position="74"/>
    </location>
</feature>
<feature type="transmembrane region" description="Helical" evidence="8">
    <location>
        <begin position="366"/>
        <end position="388"/>
    </location>
</feature>
<sequence>MHCTCTPYSGGAVERRWWALGAVALGSFMTYLDNNVVNVALPTIQREMGLTLSGLEWIASSYILVFAGLMLAGGRLADVFGSRRTFLTGLAVFTAASVAAGLAANGAMLIAARSVQGVGAALLTPTSLALLSRVFPDARERGTAVGIWTATGALSMALGPLTGGFISENWHWGWIFLINVPLGIGTLALGAWALPATRDRVRRSLDLPGLAAATIGLFALTFALIEGEREGWTSPPILTAFALVVVSATTFLLVERRSAEPMIDLSLFRSRVFSGGIVAMGLWSFGVFGIYFFSALWLQNVLGFTPTQAGAAFVPMALLMAVVAVLAQRVARLLGDGRTVALGLTLMAGAVFAISRLGAGAGYTDILPWFLVYALGGGLLVPLTSTILGTLPDRRAGVASGVINVSREVFGLLGITVMGAILTARQTSGLTEGLPALTAFLDGYRFTLAMAAVIVLAGVPISLYALRRRPSPTPKAADEEGPKEPAGVGSA</sequence>
<dbReference type="PANTHER" id="PTHR42718">
    <property type="entry name" value="MAJOR FACILITATOR SUPERFAMILY MULTIDRUG TRANSPORTER MFSC"/>
    <property type="match status" value="1"/>
</dbReference>
<keyword evidence="4 8" id="KW-0812">Transmembrane</keyword>
<evidence type="ECO:0000313" key="10">
    <source>
        <dbReference type="EMBL" id="RBQ17854.1"/>
    </source>
</evidence>
<keyword evidence="6 8" id="KW-0472">Membrane</keyword>
<dbReference type="Gene3D" id="1.20.1250.20">
    <property type="entry name" value="MFS general substrate transporter like domains"/>
    <property type="match status" value="1"/>
</dbReference>
<feature type="transmembrane region" description="Helical" evidence="8">
    <location>
        <begin position="17"/>
        <end position="37"/>
    </location>
</feature>
<comment type="subcellular location">
    <subcellularLocation>
        <location evidence="1">Cell membrane</location>
        <topology evidence="1">Multi-pass membrane protein</topology>
    </subcellularLocation>
</comment>
<protein>
    <submittedName>
        <fullName evidence="10">MFS transporter</fullName>
    </submittedName>
</protein>
<evidence type="ECO:0000256" key="1">
    <source>
        <dbReference type="ARBA" id="ARBA00004651"/>
    </source>
</evidence>
<evidence type="ECO:0000313" key="11">
    <source>
        <dbReference type="Proteomes" id="UP000253303"/>
    </source>
</evidence>
<feature type="transmembrane region" description="Helical" evidence="8">
    <location>
        <begin position="86"/>
        <end position="111"/>
    </location>
</feature>
<feature type="transmembrane region" description="Helical" evidence="8">
    <location>
        <begin position="117"/>
        <end position="135"/>
    </location>
</feature>
<dbReference type="NCBIfam" id="TIGR00711">
    <property type="entry name" value="efflux_EmrB"/>
    <property type="match status" value="1"/>
</dbReference>
<gene>
    <name evidence="10" type="ORF">DP939_23670</name>
</gene>
<evidence type="ECO:0000256" key="7">
    <source>
        <dbReference type="SAM" id="MobiDB-lite"/>
    </source>
</evidence>
<organism evidence="10 11">
    <name type="scientific">Spongiactinospora rosea</name>
    <dbReference type="NCBI Taxonomy" id="2248750"/>
    <lineage>
        <taxon>Bacteria</taxon>
        <taxon>Bacillati</taxon>
        <taxon>Actinomycetota</taxon>
        <taxon>Actinomycetes</taxon>
        <taxon>Streptosporangiales</taxon>
        <taxon>Streptosporangiaceae</taxon>
        <taxon>Spongiactinospora</taxon>
    </lineage>
</organism>
<dbReference type="OrthoDB" id="3218494at2"/>
<evidence type="ECO:0000256" key="6">
    <source>
        <dbReference type="ARBA" id="ARBA00023136"/>
    </source>
</evidence>
<dbReference type="PROSITE" id="PS50850">
    <property type="entry name" value="MFS"/>
    <property type="match status" value="1"/>
</dbReference>
<dbReference type="InterPro" id="IPR011701">
    <property type="entry name" value="MFS"/>
</dbReference>
<dbReference type="InterPro" id="IPR004638">
    <property type="entry name" value="EmrB-like"/>
</dbReference>
<dbReference type="GO" id="GO:0005886">
    <property type="term" value="C:plasma membrane"/>
    <property type="evidence" value="ECO:0007669"/>
    <property type="project" value="UniProtKB-SubCell"/>
</dbReference>
<dbReference type="CDD" id="cd17321">
    <property type="entry name" value="MFS_MMR_MDR_like"/>
    <property type="match status" value="1"/>
</dbReference>
<feature type="domain" description="Major facilitator superfamily (MFS) profile" evidence="9">
    <location>
        <begin position="19"/>
        <end position="470"/>
    </location>
</feature>
<feature type="transmembrane region" description="Helical" evidence="8">
    <location>
        <begin position="409"/>
        <end position="426"/>
    </location>
</feature>
<keyword evidence="5 8" id="KW-1133">Transmembrane helix</keyword>
<feature type="transmembrane region" description="Helical" evidence="8">
    <location>
        <begin position="172"/>
        <end position="195"/>
    </location>
</feature>
<reference evidence="10 11" key="1">
    <citation type="submission" date="2018-06" db="EMBL/GenBank/DDBJ databases">
        <title>Sphaerisporangium craniellae sp. nov., isolated from a marine sponge in the South China Sea.</title>
        <authorList>
            <person name="Li L."/>
        </authorList>
    </citation>
    <scope>NUCLEOTIDE SEQUENCE [LARGE SCALE GENOMIC DNA]</scope>
    <source>
        <strain evidence="10 11">LHW63015</strain>
    </source>
</reference>
<accession>A0A366LX08</accession>
<name>A0A366LX08_9ACTN</name>
<evidence type="ECO:0000256" key="3">
    <source>
        <dbReference type="ARBA" id="ARBA00022475"/>
    </source>
</evidence>
<evidence type="ECO:0000256" key="8">
    <source>
        <dbReference type="SAM" id="Phobius"/>
    </source>
</evidence>
<dbReference type="PANTHER" id="PTHR42718:SF42">
    <property type="entry name" value="EXPORT PROTEIN"/>
    <property type="match status" value="1"/>
</dbReference>
<dbReference type="AlphaFoldDB" id="A0A366LX08"/>
<dbReference type="Proteomes" id="UP000253303">
    <property type="component" value="Unassembled WGS sequence"/>
</dbReference>
<evidence type="ECO:0000256" key="5">
    <source>
        <dbReference type="ARBA" id="ARBA00022989"/>
    </source>
</evidence>
<feature type="transmembrane region" description="Helical" evidence="8">
    <location>
        <begin position="446"/>
        <end position="466"/>
    </location>
</feature>
<keyword evidence="3" id="KW-1003">Cell membrane</keyword>
<feature type="transmembrane region" description="Helical" evidence="8">
    <location>
        <begin position="207"/>
        <end position="225"/>
    </location>
</feature>
<dbReference type="Pfam" id="PF07690">
    <property type="entry name" value="MFS_1"/>
    <property type="match status" value="1"/>
</dbReference>
<feature type="transmembrane region" description="Helical" evidence="8">
    <location>
        <begin position="275"/>
        <end position="297"/>
    </location>
</feature>
<dbReference type="EMBL" id="QMEY01000010">
    <property type="protein sequence ID" value="RBQ17854.1"/>
    <property type="molecule type" value="Genomic_DNA"/>
</dbReference>
<keyword evidence="11" id="KW-1185">Reference proteome</keyword>